<dbReference type="PANTHER" id="PTHR47563">
    <property type="entry name" value="PROTEIN FMP25, MITOCHONDRIAL"/>
    <property type="match status" value="1"/>
</dbReference>
<dbReference type="InterPro" id="IPR009091">
    <property type="entry name" value="RCC1/BLIP-II"/>
</dbReference>
<reference evidence="2 3" key="1">
    <citation type="submission" date="2018-06" db="EMBL/GenBank/DDBJ databases">
        <title>A transcriptomic atlas of mushroom development highlights an independent origin of complex multicellularity.</title>
        <authorList>
            <consortium name="DOE Joint Genome Institute"/>
            <person name="Krizsan K."/>
            <person name="Almasi E."/>
            <person name="Merenyi Z."/>
            <person name="Sahu N."/>
            <person name="Viragh M."/>
            <person name="Koszo T."/>
            <person name="Mondo S."/>
            <person name="Kiss B."/>
            <person name="Balint B."/>
            <person name="Kues U."/>
            <person name="Barry K."/>
            <person name="Hegedus J.C."/>
            <person name="Henrissat B."/>
            <person name="Johnson J."/>
            <person name="Lipzen A."/>
            <person name="Ohm R."/>
            <person name="Nagy I."/>
            <person name="Pangilinan J."/>
            <person name="Yan J."/>
            <person name="Xiong Y."/>
            <person name="Grigoriev I.V."/>
            <person name="Hibbett D.S."/>
            <person name="Nagy L.G."/>
        </authorList>
    </citation>
    <scope>NUCLEOTIDE SEQUENCE [LARGE SCALE GENOMIC DNA]</scope>
    <source>
        <strain evidence="2 3">SZMC22713</strain>
    </source>
</reference>
<evidence type="ECO:0000313" key="3">
    <source>
        <dbReference type="Proteomes" id="UP000294933"/>
    </source>
</evidence>
<dbReference type="GO" id="GO:0034551">
    <property type="term" value="P:mitochondrial respiratory chain complex III assembly"/>
    <property type="evidence" value="ECO:0007669"/>
    <property type="project" value="TreeGrafter"/>
</dbReference>
<dbReference type="EMBL" id="ML170159">
    <property type="protein sequence ID" value="TDL27543.1"/>
    <property type="molecule type" value="Genomic_DNA"/>
</dbReference>
<dbReference type="GO" id="GO:0005743">
    <property type="term" value="C:mitochondrial inner membrane"/>
    <property type="evidence" value="ECO:0007669"/>
    <property type="project" value="TreeGrafter"/>
</dbReference>
<sequence length="620" mass="67463">MSQRLFSRALWTQNISRSYFWTSRSNTTSAFKPYYSRDFRGAFFVASAAFLVAGSLKLREVIANDSPDVTNLNEETTNDALLTPPNLSGVVLDDEHLTAFAWGSNKTNLISPDTPKLDAVRSPVNVPWLTDIALKDLGLHGEHGACVDARGDVYIWGDKFHDAESELTNRTVPKLALRGKDITSVQLSDARLFALSSSGKVFQLNLEDFSTQSTTSSPWSPTSWFWDNDRSVPFIELRTEEKLPRNDRFISISAGNDHLLALTASGRTFAHPINRKANAFGQLGFRKLDMSDPSSPGTTKSVELTPKSVVDPYAKASPFNRTPALPDLWSKVTPTNSGSADRPPEWKVSDQTSEFDDSFGFCDRLYEIPSLKGIRVAQAIAGGRSSFVRTVEGGRVLAWGANEYGQLGLGATMTIDTITVPTEVVLNRTSPSATRSRCINISTGGDLTFFMVERKDGTAMTSIDLLSCGMGQWGGLGNGLYSTAQGSPVRVKAVSGLLEYSEETKNLQPIIPHAISVSPTGHVLLTLDTLSRAGGGSGGQGRDLLAWGLNRTYQLGNGKRASLATPANLELPGEGGRLMMVQRTAREVKDLGGKVWRKNVKVEQCAVAGHEASLVYWRIC</sequence>
<feature type="repeat" description="RCC1" evidence="1">
    <location>
        <begin position="394"/>
        <end position="454"/>
    </location>
</feature>
<evidence type="ECO:0000313" key="2">
    <source>
        <dbReference type="EMBL" id="TDL27543.1"/>
    </source>
</evidence>
<dbReference type="PRINTS" id="PR00633">
    <property type="entry name" value="RCCNDNSATION"/>
</dbReference>
<gene>
    <name evidence="2" type="ORF">BD410DRAFT_782646</name>
</gene>
<dbReference type="SUPFAM" id="SSF50985">
    <property type="entry name" value="RCC1/BLIP-II"/>
    <property type="match status" value="1"/>
</dbReference>
<dbReference type="STRING" id="50990.A0A4Y7QIU3"/>
<dbReference type="VEuPathDB" id="FungiDB:BD410DRAFT_782646"/>
<dbReference type="OrthoDB" id="10256179at2759"/>
<dbReference type="InterPro" id="IPR000408">
    <property type="entry name" value="Reg_chr_condens"/>
</dbReference>
<protein>
    <submittedName>
        <fullName evidence="2">RCC1/BLIP-II</fullName>
    </submittedName>
</protein>
<name>A0A4Y7QIU3_9AGAM</name>
<organism evidence="2 3">
    <name type="scientific">Rickenella mellea</name>
    <dbReference type="NCBI Taxonomy" id="50990"/>
    <lineage>
        <taxon>Eukaryota</taxon>
        <taxon>Fungi</taxon>
        <taxon>Dikarya</taxon>
        <taxon>Basidiomycota</taxon>
        <taxon>Agaricomycotina</taxon>
        <taxon>Agaricomycetes</taxon>
        <taxon>Hymenochaetales</taxon>
        <taxon>Rickenellaceae</taxon>
        <taxon>Rickenella</taxon>
    </lineage>
</organism>
<dbReference type="InterPro" id="IPR053245">
    <property type="entry name" value="MitoProcess-Associated"/>
</dbReference>
<dbReference type="AlphaFoldDB" id="A0A4Y7QIU3"/>
<dbReference type="PROSITE" id="PS50012">
    <property type="entry name" value="RCC1_3"/>
    <property type="match status" value="1"/>
</dbReference>
<dbReference type="PANTHER" id="PTHR47563:SF1">
    <property type="entry name" value="PROTEIN FMP25, MITOCHONDRIAL"/>
    <property type="match status" value="1"/>
</dbReference>
<evidence type="ECO:0000256" key="1">
    <source>
        <dbReference type="PROSITE-ProRule" id="PRU00235"/>
    </source>
</evidence>
<proteinExistence type="predicted"/>
<keyword evidence="3" id="KW-1185">Reference proteome</keyword>
<dbReference type="Proteomes" id="UP000294933">
    <property type="component" value="Unassembled WGS sequence"/>
</dbReference>
<dbReference type="Gene3D" id="2.130.10.30">
    <property type="entry name" value="Regulator of chromosome condensation 1/beta-lactamase-inhibitor protein II"/>
    <property type="match status" value="1"/>
</dbReference>
<accession>A0A4Y7QIU3</accession>
<dbReference type="Pfam" id="PF00415">
    <property type="entry name" value="RCC1"/>
    <property type="match status" value="1"/>
</dbReference>